<dbReference type="Gene3D" id="3.30.70.2970">
    <property type="entry name" value="Protein of unknown function (DUF541), domain 2"/>
    <property type="match status" value="1"/>
</dbReference>
<dbReference type="InterPro" id="IPR052022">
    <property type="entry name" value="26kDa_periplasmic_antigen"/>
</dbReference>
<sequence length="251" mass="28085">MQFYMAATYHLVSHPPMRLKFHNLFLVVLPISLGLTLSSCTSPTQPEHRIIELQAQAWHEVNNDEAVAILYTQQQAGNPQQLNQLIQQKLNTAFAIAKKYPSVKISSGQQNTSPIYNQRQRITGWTTHAEIILKSTDLKSVSELLGILQDQLMLQSLKFQVSTQQRKQVENQLITEVSKIFQQRATIAQQAWHSSNYELVRFKILSNTQSTQPIIYQSAMGDAAATASAPAPMQAGQSQIIVEATGSVQLK</sequence>
<dbReference type="STRING" id="1120977.GCA_000619845_02012"/>
<evidence type="ECO:0000313" key="2">
    <source>
        <dbReference type="Proteomes" id="UP000297834"/>
    </source>
</evidence>
<dbReference type="EMBL" id="SNTY01000018">
    <property type="protein sequence ID" value="TEU27963.1"/>
    <property type="molecule type" value="Genomic_DNA"/>
</dbReference>
<gene>
    <name evidence="1" type="ORF">E2B99_06125</name>
</gene>
<name>A0A4Y7XCV6_9GAMM</name>
<dbReference type="AlphaFoldDB" id="A0A4Y7XCV6"/>
<accession>A0A4Y7XCV6</accession>
<dbReference type="RefSeq" id="WP_134244068.1">
    <property type="nucleotide sequence ID" value="NZ_SNTY01000018.1"/>
</dbReference>
<dbReference type="PANTHER" id="PTHR34387:SF1">
    <property type="entry name" value="PERIPLASMIC IMMUNOGENIC PROTEIN"/>
    <property type="match status" value="1"/>
</dbReference>
<protein>
    <submittedName>
        <fullName evidence="1">DUF541 domain-containing protein</fullName>
    </submittedName>
</protein>
<dbReference type="Proteomes" id="UP000297834">
    <property type="component" value="Unassembled WGS sequence"/>
</dbReference>
<proteinExistence type="predicted"/>
<dbReference type="GO" id="GO:0006974">
    <property type="term" value="P:DNA damage response"/>
    <property type="evidence" value="ECO:0007669"/>
    <property type="project" value="TreeGrafter"/>
</dbReference>
<reference evidence="1 2" key="1">
    <citation type="submission" date="2019-03" db="EMBL/GenBank/DDBJ databases">
        <title>Alkanindiges illinoisensis: a potential pathogenic isolated from ascites of a gastric cancer patient with abdominal metastasis.</title>
        <authorList>
            <person name="Hu X."/>
            <person name="Yang B."/>
            <person name="Yan X."/>
            <person name="Lin L."/>
            <person name="Zhao H."/>
            <person name="Zhou F."/>
            <person name="Su B."/>
            <person name="Chen J."/>
            <person name="Rui Y."/>
            <person name="Wang Q."/>
            <person name="Zheng L."/>
        </authorList>
    </citation>
    <scope>NUCLEOTIDE SEQUENCE [LARGE SCALE GENOMIC DNA]</scope>
    <source>
        <strain evidence="1 2">NFYY 23406</strain>
    </source>
</reference>
<keyword evidence="2" id="KW-1185">Reference proteome</keyword>
<comment type="caution">
    <text evidence="1">The sequence shown here is derived from an EMBL/GenBank/DDBJ whole genome shotgun (WGS) entry which is preliminary data.</text>
</comment>
<dbReference type="Pfam" id="PF04402">
    <property type="entry name" value="SIMPL"/>
    <property type="match status" value="1"/>
</dbReference>
<dbReference type="Gene3D" id="3.30.110.170">
    <property type="entry name" value="Protein of unknown function (DUF541), domain 1"/>
    <property type="match status" value="1"/>
</dbReference>
<organism evidence="1 2">
    <name type="scientific">Alkanindiges illinoisensis</name>
    <dbReference type="NCBI Taxonomy" id="197183"/>
    <lineage>
        <taxon>Bacteria</taxon>
        <taxon>Pseudomonadati</taxon>
        <taxon>Pseudomonadota</taxon>
        <taxon>Gammaproteobacteria</taxon>
        <taxon>Moraxellales</taxon>
        <taxon>Moraxellaceae</taxon>
        <taxon>Alkanindiges</taxon>
    </lineage>
</organism>
<dbReference type="OrthoDB" id="7062395at2"/>
<dbReference type="PANTHER" id="PTHR34387">
    <property type="entry name" value="SLR1258 PROTEIN"/>
    <property type="match status" value="1"/>
</dbReference>
<dbReference type="InterPro" id="IPR007497">
    <property type="entry name" value="SIMPL/DUF541"/>
</dbReference>
<evidence type="ECO:0000313" key="1">
    <source>
        <dbReference type="EMBL" id="TEU27963.1"/>
    </source>
</evidence>